<comment type="caution">
    <text evidence="1">The sequence shown here is derived from an EMBL/GenBank/DDBJ whole genome shotgun (WGS) entry which is preliminary data.</text>
</comment>
<protein>
    <submittedName>
        <fullName evidence="1">Uncharacterized protein</fullName>
    </submittedName>
</protein>
<gene>
    <name evidence="1" type="ORF">L6452_17661</name>
</gene>
<organism evidence="1 2">
    <name type="scientific">Arctium lappa</name>
    <name type="common">Greater burdock</name>
    <name type="synonym">Lappa major</name>
    <dbReference type="NCBI Taxonomy" id="4217"/>
    <lineage>
        <taxon>Eukaryota</taxon>
        <taxon>Viridiplantae</taxon>
        <taxon>Streptophyta</taxon>
        <taxon>Embryophyta</taxon>
        <taxon>Tracheophyta</taxon>
        <taxon>Spermatophyta</taxon>
        <taxon>Magnoliopsida</taxon>
        <taxon>eudicotyledons</taxon>
        <taxon>Gunneridae</taxon>
        <taxon>Pentapetalae</taxon>
        <taxon>asterids</taxon>
        <taxon>campanulids</taxon>
        <taxon>Asterales</taxon>
        <taxon>Asteraceae</taxon>
        <taxon>Carduoideae</taxon>
        <taxon>Cardueae</taxon>
        <taxon>Arctiinae</taxon>
        <taxon>Arctium</taxon>
    </lineage>
</organism>
<accession>A0ACB9C484</accession>
<reference evidence="2" key="1">
    <citation type="journal article" date="2022" name="Mol. Ecol. Resour.">
        <title>The genomes of chicory, endive, great burdock and yacon provide insights into Asteraceae palaeo-polyploidization history and plant inulin production.</title>
        <authorList>
            <person name="Fan W."/>
            <person name="Wang S."/>
            <person name="Wang H."/>
            <person name="Wang A."/>
            <person name="Jiang F."/>
            <person name="Liu H."/>
            <person name="Zhao H."/>
            <person name="Xu D."/>
            <person name="Zhang Y."/>
        </authorList>
    </citation>
    <scope>NUCLEOTIDE SEQUENCE [LARGE SCALE GENOMIC DNA]</scope>
    <source>
        <strain evidence="2">cv. Niubang</strain>
    </source>
</reference>
<sequence>MMHPNRVRRPSQRILMKTAFSRFKNTPDNNVLLDEDDGNSVPPGNGNVEEVEVDNQAMLMEMSVNSITETEGERNGKEDELENRAIPMNVVVDSSTETEGVESLMADLKMNDSECIDNDTSGPKPMKERKETVDFIRGGPSSTKNTKDDCFQVGNSSRVTRSQRRKQLEEERARKEYELQPPNMGAHNAAPKRASESGYVEYHYGQDGINQKAKTGSRSLFQSSSASGEKTSNTTKKTGLVNECTDIVLIQQVDDPLAKLWDSPTYVEQVYESMCVSVENSKAMKFIKDKEPPGFDLGINPGKDVQQEHASVAGASSSWGQKIKERESCLLRTKHRMKL</sequence>
<name>A0ACB9C484_ARCLA</name>
<evidence type="ECO:0000313" key="1">
    <source>
        <dbReference type="EMBL" id="KAI3729015.1"/>
    </source>
</evidence>
<reference evidence="1 2" key="2">
    <citation type="journal article" date="2022" name="Mol. Ecol. Resour.">
        <title>The genomes of chicory, endive, great burdock and yacon provide insights into Asteraceae paleo-polyploidization history and plant inulin production.</title>
        <authorList>
            <person name="Fan W."/>
            <person name="Wang S."/>
            <person name="Wang H."/>
            <person name="Wang A."/>
            <person name="Jiang F."/>
            <person name="Liu H."/>
            <person name="Zhao H."/>
            <person name="Xu D."/>
            <person name="Zhang Y."/>
        </authorList>
    </citation>
    <scope>NUCLEOTIDE SEQUENCE [LARGE SCALE GENOMIC DNA]</scope>
    <source>
        <strain evidence="2">cv. Niubang</strain>
    </source>
</reference>
<evidence type="ECO:0000313" key="2">
    <source>
        <dbReference type="Proteomes" id="UP001055879"/>
    </source>
</evidence>
<proteinExistence type="predicted"/>
<dbReference type="Proteomes" id="UP001055879">
    <property type="component" value="Linkage Group LG05"/>
</dbReference>
<dbReference type="EMBL" id="CM042051">
    <property type="protein sequence ID" value="KAI3729015.1"/>
    <property type="molecule type" value="Genomic_DNA"/>
</dbReference>
<keyword evidence="2" id="KW-1185">Reference proteome</keyword>